<evidence type="ECO:0000313" key="3">
    <source>
        <dbReference type="Proteomes" id="UP000275777"/>
    </source>
</evidence>
<keyword evidence="1" id="KW-0472">Membrane</keyword>
<organism evidence="2 3">
    <name type="scientific">Chromobacterium violaceum</name>
    <dbReference type="NCBI Taxonomy" id="536"/>
    <lineage>
        <taxon>Bacteria</taxon>
        <taxon>Pseudomonadati</taxon>
        <taxon>Pseudomonadota</taxon>
        <taxon>Betaproteobacteria</taxon>
        <taxon>Neisseriales</taxon>
        <taxon>Chromobacteriaceae</taxon>
        <taxon>Chromobacterium</taxon>
    </lineage>
</organism>
<evidence type="ECO:0000313" key="2">
    <source>
        <dbReference type="EMBL" id="VEB44371.1"/>
    </source>
</evidence>
<proteinExistence type="predicted"/>
<protein>
    <submittedName>
        <fullName evidence="2">Uncharacterized protein</fullName>
    </submittedName>
</protein>
<evidence type="ECO:0000256" key="1">
    <source>
        <dbReference type="SAM" id="Phobius"/>
    </source>
</evidence>
<name>A0A447THR5_CHRVL</name>
<dbReference type="AlphaFoldDB" id="A0A447THR5"/>
<feature type="transmembrane region" description="Helical" evidence="1">
    <location>
        <begin position="6"/>
        <end position="23"/>
    </location>
</feature>
<accession>A0A447THR5</accession>
<dbReference type="Proteomes" id="UP000275777">
    <property type="component" value="Chromosome"/>
</dbReference>
<sequence>MAQAAIAAILISMLAAPFLIMHGERITRRLIKQDWMLQSLDLHQMLVAGMSKDEHVLICGYGRSGQALAVCWRPRRSICSRWTWIRSG</sequence>
<gene>
    <name evidence="2" type="ORF">NCTC9695_04861</name>
</gene>
<keyword evidence="1" id="KW-1133">Transmembrane helix</keyword>
<keyword evidence="1" id="KW-0812">Transmembrane</keyword>
<reference evidence="2 3" key="1">
    <citation type="submission" date="2018-12" db="EMBL/GenBank/DDBJ databases">
        <authorList>
            <consortium name="Pathogen Informatics"/>
        </authorList>
    </citation>
    <scope>NUCLEOTIDE SEQUENCE [LARGE SCALE GENOMIC DNA]</scope>
    <source>
        <strain evidence="2 3">NCTC9695</strain>
    </source>
</reference>
<dbReference type="EMBL" id="LR134182">
    <property type="protein sequence ID" value="VEB44371.1"/>
    <property type="molecule type" value="Genomic_DNA"/>
</dbReference>